<name>A0A8J3GK17_9HYPH</name>
<evidence type="ECO:0000313" key="2">
    <source>
        <dbReference type="Proteomes" id="UP000630142"/>
    </source>
</evidence>
<dbReference type="Proteomes" id="UP000630142">
    <property type="component" value="Unassembled WGS sequence"/>
</dbReference>
<protein>
    <submittedName>
        <fullName evidence="1">PilZ domain-containing protein</fullName>
    </submittedName>
</protein>
<keyword evidence="2" id="KW-1185">Reference proteome</keyword>
<accession>A0A8J3GK17</accession>
<dbReference type="AlphaFoldDB" id="A0A8J3GK17"/>
<dbReference type="EMBL" id="BMZQ01000001">
    <property type="protein sequence ID" value="GHD10700.1"/>
    <property type="molecule type" value="Genomic_DNA"/>
</dbReference>
<comment type="caution">
    <text evidence="1">The sequence shown here is derived from an EMBL/GenBank/DDBJ whole genome shotgun (WGS) entry which is preliminary data.</text>
</comment>
<proteinExistence type="predicted"/>
<dbReference type="SUPFAM" id="SSF141371">
    <property type="entry name" value="PilZ domain-like"/>
    <property type="match status" value="1"/>
</dbReference>
<organism evidence="1 2">
    <name type="scientific">Tianweitania populi</name>
    <dbReference type="NCBI Taxonomy" id="1607949"/>
    <lineage>
        <taxon>Bacteria</taxon>
        <taxon>Pseudomonadati</taxon>
        <taxon>Pseudomonadota</taxon>
        <taxon>Alphaproteobacteria</taxon>
        <taxon>Hyphomicrobiales</taxon>
        <taxon>Phyllobacteriaceae</taxon>
        <taxon>Tianweitania</taxon>
    </lineage>
</organism>
<reference evidence="1" key="2">
    <citation type="submission" date="2020-09" db="EMBL/GenBank/DDBJ databases">
        <authorList>
            <person name="Sun Q."/>
            <person name="Kim S."/>
        </authorList>
    </citation>
    <scope>NUCLEOTIDE SEQUENCE</scope>
    <source>
        <strain evidence="1">KCTC 42249</strain>
    </source>
</reference>
<gene>
    <name evidence="1" type="ORF">GCM10016234_12880</name>
</gene>
<evidence type="ECO:0000313" key="1">
    <source>
        <dbReference type="EMBL" id="GHD10700.1"/>
    </source>
</evidence>
<sequence>MVLHKEARAYLLRLAKQPSAELMSDPSEQKERALHRQRVLKGGAILHGTQSEIRCTIRNMHSNGAELRVPADIAVPKSFLLYVSVDNIAYQCELRWRTGDRAGVEITGTAPKPHWHYG</sequence>
<reference evidence="1" key="1">
    <citation type="journal article" date="2014" name="Int. J. Syst. Evol. Microbiol.">
        <title>Complete genome sequence of Corynebacterium casei LMG S-19264T (=DSM 44701T), isolated from a smear-ripened cheese.</title>
        <authorList>
            <consortium name="US DOE Joint Genome Institute (JGI-PGF)"/>
            <person name="Walter F."/>
            <person name="Albersmeier A."/>
            <person name="Kalinowski J."/>
            <person name="Ruckert C."/>
        </authorList>
    </citation>
    <scope>NUCLEOTIDE SEQUENCE</scope>
    <source>
        <strain evidence="1">KCTC 42249</strain>
    </source>
</reference>